<sequence>MGPPTPPPPESTGAPAGSSKAMIQIVDLHKTFAGNKVLTGINLTVPAGSTCVILGGSGSGKTVLMKHMIGLLKPDSGQVIIDGQDIVPMSVEGLQQVRRSFGMVFQAAALFDSMTVFENVAFPLRQHTKLSEDEIREQVRKRLDLMGLKREVEGRFPADLSGGMRKRVGLARAVVLDPKVVLYDEPTTGLDPITTDSVDDMILTAQKELGVTSVVISHDIASAFNVANQIAFLSKGVIVEHGPPEQLRESQHPAVQVFLQTWFGKN</sequence>
<keyword evidence="6" id="KW-1185">Reference proteome</keyword>
<dbReference type="InterPro" id="IPR003593">
    <property type="entry name" value="AAA+_ATPase"/>
</dbReference>
<evidence type="ECO:0000313" key="5">
    <source>
        <dbReference type="EMBL" id="GMU05568.1"/>
    </source>
</evidence>
<evidence type="ECO:0000256" key="3">
    <source>
        <dbReference type="ARBA" id="ARBA00022840"/>
    </source>
</evidence>
<keyword evidence="3 5" id="KW-0067">ATP-binding</keyword>
<keyword evidence="1" id="KW-0813">Transport</keyword>
<organism evidence="5 6">
    <name type="scientific">Corallococcus caeni</name>
    <dbReference type="NCBI Taxonomy" id="3082388"/>
    <lineage>
        <taxon>Bacteria</taxon>
        <taxon>Pseudomonadati</taxon>
        <taxon>Myxococcota</taxon>
        <taxon>Myxococcia</taxon>
        <taxon>Myxococcales</taxon>
        <taxon>Cystobacterineae</taxon>
        <taxon>Myxococcaceae</taxon>
        <taxon>Corallococcus</taxon>
    </lineage>
</organism>
<protein>
    <submittedName>
        <fullName evidence="5">ABC transporter ATP-binding protein</fullName>
    </submittedName>
</protein>
<comment type="caution">
    <text evidence="5">The sequence shown here is derived from an EMBL/GenBank/DDBJ whole genome shotgun (WGS) entry which is preliminary data.</text>
</comment>
<evidence type="ECO:0000259" key="4">
    <source>
        <dbReference type="PROSITE" id="PS50893"/>
    </source>
</evidence>
<dbReference type="PROSITE" id="PS00211">
    <property type="entry name" value="ABC_TRANSPORTER_1"/>
    <property type="match status" value="1"/>
</dbReference>
<evidence type="ECO:0000313" key="6">
    <source>
        <dbReference type="Proteomes" id="UP001342631"/>
    </source>
</evidence>
<dbReference type="SUPFAM" id="SSF52540">
    <property type="entry name" value="P-loop containing nucleoside triphosphate hydrolases"/>
    <property type="match status" value="1"/>
</dbReference>
<evidence type="ECO:0000256" key="2">
    <source>
        <dbReference type="ARBA" id="ARBA00022741"/>
    </source>
</evidence>
<evidence type="ECO:0000256" key="1">
    <source>
        <dbReference type="ARBA" id="ARBA00022448"/>
    </source>
</evidence>
<dbReference type="SMART" id="SM00382">
    <property type="entry name" value="AAA"/>
    <property type="match status" value="1"/>
</dbReference>
<dbReference type="InterPro" id="IPR027417">
    <property type="entry name" value="P-loop_NTPase"/>
</dbReference>
<dbReference type="CDD" id="cd03261">
    <property type="entry name" value="ABC_Org_Solvent_Resistant"/>
    <property type="match status" value="1"/>
</dbReference>
<reference evidence="5 6" key="1">
    <citation type="journal article" date="2024" name="Arch. Microbiol.">
        <title>Corallococcus caeni sp. nov., a novel myxobacterium isolated from activated sludge.</title>
        <authorList>
            <person name="Tomita S."/>
            <person name="Nakai R."/>
            <person name="Kuroda K."/>
            <person name="Kurashita H."/>
            <person name="Hatamoto M."/>
            <person name="Yamaguchi T."/>
            <person name="Narihiro T."/>
        </authorList>
    </citation>
    <scope>NUCLEOTIDE SEQUENCE [LARGE SCALE GENOMIC DNA]</scope>
    <source>
        <strain evidence="5 6">NO1</strain>
    </source>
</reference>
<proteinExistence type="predicted"/>
<dbReference type="GO" id="GO:0005524">
    <property type="term" value="F:ATP binding"/>
    <property type="evidence" value="ECO:0007669"/>
    <property type="project" value="UniProtKB-KW"/>
</dbReference>
<feature type="domain" description="ABC transporter" evidence="4">
    <location>
        <begin position="23"/>
        <end position="260"/>
    </location>
</feature>
<keyword evidence="2" id="KW-0547">Nucleotide-binding</keyword>
<dbReference type="PANTHER" id="PTHR43023">
    <property type="entry name" value="PROTEIN TRIGALACTOSYLDIACYLGLYCEROL 3, CHLOROPLASTIC"/>
    <property type="match status" value="1"/>
</dbReference>
<dbReference type="EMBL" id="BTTX01000002">
    <property type="protein sequence ID" value="GMU05568.1"/>
    <property type="molecule type" value="Genomic_DNA"/>
</dbReference>
<dbReference type="InterPro" id="IPR003439">
    <property type="entry name" value="ABC_transporter-like_ATP-bd"/>
</dbReference>
<dbReference type="PROSITE" id="PS50893">
    <property type="entry name" value="ABC_TRANSPORTER_2"/>
    <property type="match status" value="1"/>
</dbReference>
<dbReference type="PANTHER" id="PTHR43023:SF6">
    <property type="entry name" value="INTERMEMBRANE PHOSPHOLIPID TRANSPORT SYSTEM ATP-BINDING PROTEIN MLAF"/>
    <property type="match status" value="1"/>
</dbReference>
<accession>A0ABQ6QNF6</accession>
<gene>
    <name evidence="5" type="ORF">ASNO1_18210</name>
</gene>
<dbReference type="Proteomes" id="UP001342631">
    <property type="component" value="Unassembled WGS sequence"/>
</dbReference>
<dbReference type="Pfam" id="PF00005">
    <property type="entry name" value="ABC_tran"/>
    <property type="match status" value="1"/>
</dbReference>
<dbReference type="InterPro" id="IPR017871">
    <property type="entry name" value="ABC_transporter-like_CS"/>
</dbReference>
<name>A0ABQ6QNF6_9BACT</name>
<dbReference type="Gene3D" id="3.40.50.300">
    <property type="entry name" value="P-loop containing nucleotide triphosphate hydrolases"/>
    <property type="match status" value="1"/>
</dbReference>